<reference evidence="2" key="1">
    <citation type="submission" date="2019-08" db="EMBL/GenBank/DDBJ databases">
        <authorList>
            <person name="Kucharzyk K."/>
            <person name="Murdoch R.W."/>
            <person name="Higgins S."/>
            <person name="Loffler F."/>
        </authorList>
    </citation>
    <scope>NUCLEOTIDE SEQUENCE</scope>
</reference>
<organism evidence="2">
    <name type="scientific">bioreactor metagenome</name>
    <dbReference type="NCBI Taxonomy" id="1076179"/>
    <lineage>
        <taxon>unclassified sequences</taxon>
        <taxon>metagenomes</taxon>
        <taxon>ecological metagenomes</taxon>
    </lineage>
</organism>
<gene>
    <name evidence="2" type="ORF">SDC9_122103</name>
</gene>
<dbReference type="EMBL" id="VSSQ01026412">
    <property type="protein sequence ID" value="MPM75112.1"/>
    <property type="molecule type" value="Genomic_DNA"/>
</dbReference>
<keyword evidence="1" id="KW-1133">Transmembrane helix</keyword>
<feature type="transmembrane region" description="Helical" evidence="1">
    <location>
        <begin position="15"/>
        <end position="43"/>
    </location>
</feature>
<evidence type="ECO:0000256" key="1">
    <source>
        <dbReference type="SAM" id="Phobius"/>
    </source>
</evidence>
<evidence type="ECO:0000313" key="2">
    <source>
        <dbReference type="EMBL" id="MPM75112.1"/>
    </source>
</evidence>
<proteinExistence type="predicted"/>
<protein>
    <submittedName>
        <fullName evidence="2">Uncharacterized protein</fullName>
    </submittedName>
</protein>
<name>A0A645CE28_9ZZZZ</name>
<accession>A0A645CE28</accession>
<dbReference type="AlphaFoldDB" id="A0A645CE28"/>
<sequence length="56" mass="6905">MANIFNNITHLTHFLFMFMFMFVFILILILILMFILILLLDFFRVDFRLKIFKNTV</sequence>
<keyword evidence="1" id="KW-0812">Transmembrane</keyword>
<keyword evidence="1" id="KW-0472">Membrane</keyword>
<comment type="caution">
    <text evidence="2">The sequence shown here is derived from an EMBL/GenBank/DDBJ whole genome shotgun (WGS) entry which is preliminary data.</text>
</comment>